<gene>
    <name evidence="9" type="ORF">FHS81_001193</name>
</gene>
<dbReference type="InterPro" id="IPR000014">
    <property type="entry name" value="PAS"/>
</dbReference>
<feature type="domain" description="PAS" evidence="8">
    <location>
        <begin position="341"/>
        <end position="412"/>
    </location>
</feature>
<evidence type="ECO:0000313" key="10">
    <source>
        <dbReference type="Proteomes" id="UP000537592"/>
    </source>
</evidence>
<dbReference type="SUPFAM" id="SSF52172">
    <property type="entry name" value="CheY-like"/>
    <property type="match status" value="1"/>
</dbReference>
<dbReference type="Pfam" id="PF00512">
    <property type="entry name" value="HisKA"/>
    <property type="match status" value="1"/>
</dbReference>
<dbReference type="Proteomes" id="UP000537592">
    <property type="component" value="Unassembled WGS sequence"/>
</dbReference>
<dbReference type="InterPro" id="IPR011006">
    <property type="entry name" value="CheY-like_superfamily"/>
</dbReference>
<dbReference type="PRINTS" id="PR00344">
    <property type="entry name" value="BCTRLSENSOR"/>
</dbReference>
<dbReference type="SMART" id="SM00448">
    <property type="entry name" value="REC"/>
    <property type="match status" value="1"/>
</dbReference>
<feature type="transmembrane region" description="Helical" evidence="5">
    <location>
        <begin position="51"/>
        <end position="72"/>
    </location>
</feature>
<dbReference type="SUPFAM" id="SSF55785">
    <property type="entry name" value="PYP-like sensor domain (PAS domain)"/>
    <property type="match status" value="3"/>
</dbReference>
<dbReference type="CDD" id="cd00082">
    <property type="entry name" value="HisKA"/>
    <property type="match status" value="1"/>
</dbReference>
<dbReference type="Gene3D" id="3.30.565.10">
    <property type="entry name" value="Histidine kinase-like ATPase, C-terminal domain"/>
    <property type="match status" value="1"/>
</dbReference>
<dbReference type="InterPro" id="IPR003594">
    <property type="entry name" value="HATPase_dom"/>
</dbReference>
<evidence type="ECO:0000256" key="3">
    <source>
        <dbReference type="ARBA" id="ARBA00022553"/>
    </source>
</evidence>
<evidence type="ECO:0000259" key="6">
    <source>
        <dbReference type="PROSITE" id="PS50109"/>
    </source>
</evidence>
<comment type="catalytic activity">
    <reaction evidence="1">
        <text>ATP + protein L-histidine = ADP + protein N-phospho-L-histidine.</text>
        <dbReference type="EC" id="2.7.13.3"/>
    </reaction>
</comment>
<sequence length="857" mass="92360">MSEMRMDNSADRGDPRPGHTGLIVLLSLALAGAAGWAYFSGHRLSEPVMLAILAGCAVVGVVLGLAFALGILQIAGRGQQDLGRIVVDSADTGLLVVENDGHIAYHNDAYTALAERLKSDDVPGPPTIERLFNGTPDIAEAVYRLAQAAREGRATAEEIRVVPRTAQGGDRSDTALWFRVAVRPVHPPGRRRATLWSVADITRDRERQESVFRELQHAIDYLDRAPSGFLSLTAGGNIVYMNATLARWLDYDLAQVGSGGLTLEEVAPPSATALIGSVAGAPGEERTDTLDVDFRKRGGQSLPVRLFHHVAFDTEGRPQPSRTLVLNRSPGEDVAEGQRAAEVRFSRFFNNTPVAIAAVDRQGLILRSNASFANLFSVRPGDSSARRSVLGVVAPRDREALAQAIEKAAEGIGEIPHIDVVVAGKPGAATASPGVNQQERSARLYFSGIDDGDGDGEAAIVYALDITEQRALEAQFAQAQKMQAVGQLAGGVAHDFNNVLQAIIGYSDLLLSHQRPTDPSFQDIMQIKQNANRAAALVRQLLAFSRRQTLRPNVIQLGDELSELSQMLRRLLGERIELELRRGNDLWEVKADTTQFQQVILNLAVNARDAMRDGGKVVISTSNVPAGESNHFGYAEASLPHADYVLIEVSDTGSGIPPDVLDKIFEPFFTTKEIGKGTGLGLSTVYGIVQQSGGFIFCDSVVDEGTVFRIFLPRYVRPAAAETVVRAKVPEAVDVTGRGTILLVEDEEAVRKFAARALTGRGYTVIEAVSGADALAIVDKLETPVDLVVSDVMMPEMDGPTLLSHLRGRHPDLKVIFVSGYAEDAFEKNLPAGENFTFLPKPFDLKELGEAVKKALG</sequence>
<dbReference type="Gene3D" id="3.30.450.20">
    <property type="entry name" value="PAS domain"/>
    <property type="match status" value="2"/>
</dbReference>
<dbReference type="RefSeq" id="WP_183751113.1">
    <property type="nucleotide sequence ID" value="NZ_JACICC010000002.1"/>
</dbReference>
<organism evidence="9 10">
    <name type="scientific">Pseudochelatococcus contaminans</name>
    <dbReference type="NCBI Taxonomy" id="1538103"/>
    <lineage>
        <taxon>Bacteria</taxon>
        <taxon>Pseudomonadati</taxon>
        <taxon>Pseudomonadota</taxon>
        <taxon>Alphaproteobacteria</taxon>
        <taxon>Hyphomicrobiales</taxon>
        <taxon>Chelatococcaceae</taxon>
        <taxon>Pseudochelatococcus</taxon>
    </lineage>
</organism>
<dbReference type="EMBL" id="JACICC010000002">
    <property type="protein sequence ID" value="MBB3809123.1"/>
    <property type="molecule type" value="Genomic_DNA"/>
</dbReference>
<keyword evidence="9" id="KW-0808">Transferase</keyword>
<dbReference type="SMART" id="SM00388">
    <property type="entry name" value="HisKA"/>
    <property type="match status" value="1"/>
</dbReference>
<evidence type="ECO:0000259" key="7">
    <source>
        <dbReference type="PROSITE" id="PS50110"/>
    </source>
</evidence>
<feature type="transmembrane region" description="Helical" evidence="5">
    <location>
        <begin position="20"/>
        <end position="39"/>
    </location>
</feature>
<dbReference type="EC" id="2.7.13.3" evidence="2"/>
<keyword evidence="10" id="KW-1185">Reference proteome</keyword>
<dbReference type="SUPFAM" id="SSF47384">
    <property type="entry name" value="Homodimeric domain of signal transducing histidine kinase"/>
    <property type="match status" value="1"/>
</dbReference>
<dbReference type="InterPro" id="IPR013656">
    <property type="entry name" value="PAS_4"/>
</dbReference>
<accession>A0A7W5Z2W5</accession>
<dbReference type="SMART" id="SM00091">
    <property type="entry name" value="PAS"/>
    <property type="match status" value="3"/>
</dbReference>
<dbReference type="InterPro" id="IPR035965">
    <property type="entry name" value="PAS-like_dom_sf"/>
</dbReference>
<feature type="domain" description="Response regulatory" evidence="7">
    <location>
        <begin position="740"/>
        <end position="856"/>
    </location>
</feature>
<feature type="domain" description="Histidine kinase" evidence="6">
    <location>
        <begin position="491"/>
        <end position="716"/>
    </location>
</feature>
<dbReference type="InterPro" id="IPR004358">
    <property type="entry name" value="Sig_transdc_His_kin-like_C"/>
</dbReference>
<dbReference type="PROSITE" id="PS50109">
    <property type="entry name" value="HIS_KIN"/>
    <property type="match status" value="1"/>
</dbReference>
<dbReference type="Pfam" id="PF08448">
    <property type="entry name" value="PAS_4"/>
    <property type="match status" value="2"/>
</dbReference>
<dbReference type="PANTHER" id="PTHR43065:SF42">
    <property type="entry name" value="TWO-COMPONENT SENSOR PPRA"/>
    <property type="match status" value="1"/>
</dbReference>
<dbReference type="AlphaFoldDB" id="A0A7W5Z2W5"/>
<dbReference type="Gene3D" id="3.40.50.2300">
    <property type="match status" value="1"/>
</dbReference>
<feature type="modified residue" description="4-aspartylphosphate" evidence="4">
    <location>
        <position position="791"/>
    </location>
</feature>
<dbReference type="FunFam" id="1.10.287.130:FF:000037">
    <property type="entry name" value="Hybrid sensor histidine kinase/response regulator"/>
    <property type="match status" value="1"/>
</dbReference>
<name>A0A7W5Z2W5_9HYPH</name>
<dbReference type="GO" id="GO:0000155">
    <property type="term" value="F:phosphorelay sensor kinase activity"/>
    <property type="evidence" value="ECO:0007669"/>
    <property type="project" value="InterPro"/>
</dbReference>
<evidence type="ECO:0000256" key="2">
    <source>
        <dbReference type="ARBA" id="ARBA00012438"/>
    </source>
</evidence>
<dbReference type="InterPro" id="IPR036097">
    <property type="entry name" value="HisK_dim/P_sf"/>
</dbReference>
<dbReference type="Pfam" id="PF00072">
    <property type="entry name" value="Response_reg"/>
    <property type="match status" value="1"/>
</dbReference>
<keyword evidence="9" id="KW-0418">Kinase</keyword>
<dbReference type="SUPFAM" id="SSF55874">
    <property type="entry name" value="ATPase domain of HSP90 chaperone/DNA topoisomerase II/histidine kinase"/>
    <property type="match status" value="1"/>
</dbReference>
<keyword evidence="3 4" id="KW-0597">Phosphoprotein</keyword>
<evidence type="ECO:0000256" key="5">
    <source>
        <dbReference type="SAM" id="Phobius"/>
    </source>
</evidence>
<keyword evidence="5" id="KW-1133">Transmembrane helix</keyword>
<dbReference type="SMART" id="SM00387">
    <property type="entry name" value="HATPase_c"/>
    <property type="match status" value="1"/>
</dbReference>
<evidence type="ECO:0000313" key="9">
    <source>
        <dbReference type="EMBL" id="MBB3809123.1"/>
    </source>
</evidence>
<dbReference type="Pfam" id="PF02518">
    <property type="entry name" value="HATPase_c"/>
    <property type="match status" value="1"/>
</dbReference>
<dbReference type="NCBIfam" id="NF046020">
    <property type="entry name" value="HisKinCckABruc"/>
    <property type="match status" value="1"/>
</dbReference>
<dbReference type="InterPro" id="IPR005467">
    <property type="entry name" value="His_kinase_dom"/>
</dbReference>
<dbReference type="PROSITE" id="PS50110">
    <property type="entry name" value="RESPONSE_REGULATORY"/>
    <property type="match status" value="1"/>
</dbReference>
<evidence type="ECO:0000259" key="8">
    <source>
        <dbReference type="PROSITE" id="PS50112"/>
    </source>
</evidence>
<dbReference type="PROSITE" id="PS50112">
    <property type="entry name" value="PAS"/>
    <property type="match status" value="1"/>
</dbReference>
<dbReference type="InterPro" id="IPR003661">
    <property type="entry name" value="HisK_dim/P_dom"/>
</dbReference>
<dbReference type="Gene3D" id="1.10.287.130">
    <property type="match status" value="1"/>
</dbReference>
<comment type="caution">
    <text evidence="9">The sequence shown here is derived from an EMBL/GenBank/DDBJ whole genome shotgun (WGS) entry which is preliminary data.</text>
</comment>
<proteinExistence type="predicted"/>
<dbReference type="InterPro" id="IPR036890">
    <property type="entry name" value="HATPase_C_sf"/>
</dbReference>
<protein>
    <recommendedName>
        <fullName evidence="2">histidine kinase</fullName>
        <ecNumber evidence="2">2.7.13.3</ecNumber>
    </recommendedName>
</protein>
<evidence type="ECO:0000256" key="1">
    <source>
        <dbReference type="ARBA" id="ARBA00000085"/>
    </source>
</evidence>
<evidence type="ECO:0000256" key="4">
    <source>
        <dbReference type="PROSITE-ProRule" id="PRU00169"/>
    </source>
</evidence>
<dbReference type="PANTHER" id="PTHR43065">
    <property type="entry name" value="SENSOR HISTIDINE KINASE"/>
    <property type="match status" value="1"/>
</dbReference>
<keyword evidence="5" id="KW-0472">Membrane</keyword>
<dbReference type="InterPro" id="IPR001789">
    <property type="entry name" value="Sig_transdc_resp-reg_receiver"/>
</dbReference>
<keyword evidence="5" id="KW-0812">Transmembrane</keyword>
<reference evidence="9 10" key="1">
    <citation type="submission" date="2020-08" db="EMBL/GenBank/DDBJ databases">
        <title>Genomic Encyclopedia of Type Strains, Phase IV (KMG-IV): sequencing the most valuable type-strain genomes for metagenomic binning, comparative biology and taxonomic classification.</title>
        <authorList>
            <person name="Goeker M."/>
        </authorList>
    </citation>
    <scope>NUCLEOTIDE SEQUENCE [LARGE SCALE GENOMIC DNA]</scope>
    <source>
        <strain evidence="9 10">DSM 28760</strain>
    </source>
</reference>